<evidence type="ECO:0000313" key="2">
    <source>
        <dbReference type="Proteomes" id="UP000186309"/>
    </source>
</evidence>
<dbReference type="EMBL" id="CP019082">
    <property type="protein sequence ID" value="APW58634.1"/>
    <property type="molecule type" value="Genomic_DNA"/>
</dbReference>
<keyword evidence="2" id="KW-1185">Reference proteome</keyword>
<dbReference type="Proteomes" id="UP000186309">
    <property type="component" value="Chromosome"/>
</dbReference>
<proteinExistence type="predicted"/>
<name>A0A1U7CI70_9BACT</name>
<gene>
    <name evidence="1" type="ORF">BSF38_00032</name>
</gene>
<accession>A0A1U7CI70</accession>
<reference evidence="2" key="1">
    <citation type="submission" date="2016-12" db="EMBL/GenBank/DDBJ databases">
        <title>Comparative genomics of four Isosphaeraceae planctomycetes: a common pool of plasmids and glycoside hydrolase genes.</title>
        <authorList>
            <person name="Ivanova A."/>
        </authorList>
    </citation>
    <scope>NUCLEOTIDE SEQUENCE [LARGE SCALE GENOMIC DNA]</scope>
    <source>
        <strain evidence="2">PX4</strain>
    </source>
</reference>
<sequence>MPDKIPTIDFTTIDFPSDKLTIKMVRQGWPDAVDVDRVHEGGRAPNRIFNRHSLDNVLGDGIIDVERLVAERAFKRAMGQNVEVGAFDKDSDLIDSLASEYLRYGLARGEHEVAAMVRRIEAQAESQARQHGGRPR</sequence>
<dbReference type="KEGG" id="pbor:BSF38_00032"/>
<dbReference type="AlphaFoldDB" id="A0A1U7CI70"/>
<protein>
    <submittedName>
        <fullName evidence="1">Uncharacterized protein</fullName>
    </submittedName>
</protein>
<evidence type="ECO:0000313" key="1">
    <source>
        <dbReference type="EMBL" id="APW58634.1"/>
    </source>
</evidence>
<organism evidence="1 2">
    <name type="scientific">Paludisphaera borealis</name>
    <dbReference type="NCBI Taxonomy" id="1387353"/>
    <lineage>
        <taxon>Bacteria</taxon>
        <taxon>Pseudomonadati</taxon>
        <taxon>Planctomycetota</taxon>
        <taxon>Planctomycetia</taxon>
        <taxon>Isosphaerales</taxon>
        <taxon>Isosphaeraceae</taxon>
        <taxon>Paludisphaera</taxon>
    </lineage>
</organism>